<reference evidence="10" key="1">
    <citation type="submission" date="2018-05" db="EMBL/GenBank/DDBJ databases">
        <authorList>
            <person name="Lanie J.A."/>
            <person name="Ng W.-L."/>
            <person name="Kazmierczak K.M."/>
            <person name="Andrzejewski T.M."/>
            <person name="Davidsen T.M."/>
            <person name="Wayne K.J."/>
            <person name="Tettelin H."/>
            <person name="Glass J.I."/>
            <person name="Rusch D."/>
            <person name="Podicherti R."/>
            <person name="Tsui H.-C.T."/>
            <person name="Winkler M.E."/>
        </authorList>
    </citation>
    <scope>NUCLEOTIDE SEQUENCE</scope>
</reference>
<evidence type="ECO:0000256" key="7">
    <source>
        <dbReference type="ARBA" id="ARBA00023237"/>
    </source>
</evidence>
<keyword evidence="2" id="KW-0813">Transport</keyword>
<dbReference type="PROSITE" id="PS01156">
    <property type="entry name" value="TONB_DEPENDENT_REC_2"/>
    <property type="match status" value="1"/>
</dbReference>
<evidence type="ECO:0008006" key="11">
    <source>
        <dbReference type="Google" id="ProtNLM"/>
    </source>
</evidence>
<proteinExistence type="predicted"/>
<dbReference type="Pfam" id="PF07715">
    <property type="entry name" value="Plug"/>
    <property type="match status" value="1"/>
</dbReference>
<evidence type="ECO:0000256" key="4">
    <source>
        <dbReference type="ARBA" id="ARBA00022729"/>
    </source>
</evidence>
<feature type="domain" description="TonB-dependent receptor-like beta-barrel" evidence="8">
    <location>
        <begin position="327"/>
        <end position="761"/>
    </location>
</feature>
<gene>
    <name evidence="10" type="ORF">METZ01_LOCUS18038</name>
</gene>
<dbReference type="InterPro" id="IPR039426">
    <property type="entry name" value="TonB-dep_rcpt-like"/>
</dbReference>
<evidence type="ECO:0000256" key="6">
    <source>
        <dbReference type="ARBA" id="ARBA00023136"/>
    </source>
</evidence>
<organism evidence="10">
    <name type="scientific">marine metagenome</name>
    <dbReference type="NCBI Taxonomy" id="408172"/>
    <lineage>
        <taxon>unclassified sequences</taxon>
        <taxon>metagenomes</taxon>
        <taxon>ecological metagenomes</taxon>
    </lineage>
</organism>
<dbReference type="InterPro" id="IPR008969">
    <property type="entry name" value="CarboxyPept-like_regulatory"/>
</dbReference>
<sequence length="791" mass="87043">MKRVVLFLLFLTLIVGQNQITGSVTDSNNNPIADANIILENGMGLISGEDGSFVLNVDELPFLLTVSVIGYDDLTVWVKENNVSLKLSDSPILLDAVNVLASSASITSGMFLRSVYPSAVVSELELRQFDDTDIHRAIARIPGVYVQEEDGLGLRPNIGVRGTGLSRMEKLNVMEDGILIAPAPYASPAAYYSPTMGRMQTLEVRKGSSQIKYGPFTTGGSLNYVSTGIPETMTSNLELTTGSFSKTVLHLKHGSTEGQWGYLLQVFNDQTTGFKELDGGGDTGYTKADVLAKVRYSMNKNHALEFKYSMTDEVSDETYLGLSDEDYDANPLRRYRASQLDEMDAEHSQVVLSYAGKLLDNMSMAVSLYKNEFTRNWYKLNKVNGAKLSVVTDPSSDATTFALMDALNSDPDMYRIKANNREYLSSGLQAVLSWSVNNHSLQAGMRVHSDEMDRFQWEDKYQMVAGNLNMTTKATPGSDSNRIDSARANALFIEDRYTSGDWTVTGGLRYESISVQREDWGKSDQFRVSDPLVKEQDFSVMVPGVSVEYAWKPTTTLSYGLHKGFAPHGPGGVKVVGGVTQDVKPETSINHEWTMRHYEGLSGVELTYFMNQYDNLLGADTAASGGGTDELYNGGAVDVSGVELYLRHMLEARDMQFPLELAYTYTNTEFKESFDGDFWGDVSSGDELPYVPSDMLYLNVGVNTGLVSGNVSLKHTAKMRTTAGSGSFDESGFTDAFTVVDASVNYDLKNNIVLSLHIKNLLDDNGVVARRPYGVRPTMPRTVSLGLSYTF</sequence>
<keyword evidence="3" id="KW-0812">Transmembrane</keyword>
<feature type="domain" description="TonB-dependent receptor plug" evidence="9">
    <location>
        <begin position="117"/>
        <end position="220"/>
    </location>
</feature>
<keyword evidence="6" id="KW-0472">Membrane</keyword>
<dbReference type="SUPFAM" id="SSF56935">
    <property type="entry name" value="Porins"/>
    <property type="match status" value="1"/>
</dbReference>
<dbReference type="InterPro" id="IPR010917">
    <property type="entry name" value="TonB_rcpt_CS"/>
</dbReference>
<evidence type="ECO:0000256" key="5">
    <source>
        <dbReference type="ARBA" id="ARBA00023077"/>
    </source>
</evidence>
<protein>
    <recommendedName>
        <fullName evidence="11">TonB-dependent receptor plug domain-containing protein</fullName>
    </recommendedName>
</protein>
<evidence type="ECO:0000259" key="9">
    <source>
        <dbReference type="Pfam" id="PF07715"/>
    </source>
</evidence>
<evidence type="ECO:0000256" key="2">
    <source>
        <dbReference type="ARBA" id="ARBA00022448"/>
    </source>
</evidence>
<name>A0A381PEX3_9ZZZZ</name>
<keyword evidence="5" id="KW-0798">TonB box</keyword>
<keyword evidence="7" id="KW-0998">Cell outer membrane</keyword>
<dbReference type="AlphaFoldDB" id="A0A381PEX3"/>
<dbReference type="Pfam" id="PF13715">
    <property type="entry name" value="CarbopepD_reg_2"/>
    <property type="match status" value="1"/>
</dbReference>
<dbReference type="InterPro" id="IPR000531">
    <property type="entry name" value="Beta-barrel_TonB"/>
</dbReference>
<accession>A0A381PEX3</accession>
<dbReference type="EMBL" id="UINC01000952">
    <property type="protein sequence ID" value="SUZ65184.1"/>
    <property type="molecule type" value="Genomic_DNA"/>
</dbReference>
<comment type="subcellular location">
    <subcellularLocation>
        <location evidence="1">Cell outer membrane</location>
        <topology evidence="1">Multi-pass membrane protein</topology>
    </subcellularLocation>
</comment>
<dbReference type="SUPFAM" id="SSF49464">
    <property type="entry name" value="Carboxypeptidase regulatory domain-like"/>
    <property type="match status" value="1"/>
</dbReference>
<dbReference type="InterPro" id="IPR037066">
    <property type="entry name" value="Plug_dom_sf"/>
</dbReference>
<dbReference type="GO" id="GO:0009279">
    <property type="term" value="C:cell outer membrane"/>
    <property type="evidence" value="ECO:0007669"/>
    <property type="project" value="UniProtKB-SubCell"/>
</dbReference>
<evidence type="ECO:0000256" key="3">
    <source>
        <dbReference type="ARBA" id="ARBA00022692"/>
    </source>
</evidence>
<dbReference type="Gene3D" id="2.170.130.10">
    <property type="entry name" value="TonB-dependent receptor, plug domain"/>
    <property type="match status" value="1"/>
</dbReference>
<dbReference type="PROSITE" id="PS52016">
    <property type="entry name" value="TONB_DEPENDENT_REC_3"/>
    <property type="match status" value="1"/>
</dbReference>
<dbReference type="InterPro" id="IPR036942">
    <property type="entry name" value="Beta-barrel_TonB_sf"/>
</dbReference>
<dbReference type="Pfam" id="PF00593">
    <property type="entry name" value="TonB_dep_Rec_b-barrel"/>
    <property type="match status" value="1"/>
</dbReference>
<evidence type="ECO:0000259" key="8">
    <source>
        <dbReference type="Pfam" id="PF00593"/>
    </source>
</evidence>
<dbReference type="GO" id="GO:0033214">
    <property type="term" value="P:siderophore-iron import into cell"/>
    <property type="evidence" value="ECO:0007669"/>
    <property type="project" value="TreeGrafter"/>
</dbReference>
<evidence type="ECO:0000256" key="1">
    <source>
        <dbReference type="ARBA" id="ARBA00004571"/>
    </source>
</evidence>
<evidence type="ECO:0000313" key="10">
    <source>
        <dbReference type="EMBL" id="SUZ65184.1"/>
    </source>
</evidence>
<dbReference type="PANTHER" id="PTHR30442:SF0">
    <property type="entry name" value="FE(3+) DICITRATE TRANSPORT PROTEIN FECA"/>
    <property type="match status" value="1"/>
</dbReference>
<dbReference type="InterPro" id="IPR012910">
    <property type="entry name" value="Plug_dom"/>
</dbReference>
<keyword evidence="4" id="KW-0732">Signal</keyword>
<dbReference type="Gene3D" id="2.40.170.20">
    <property type="entry name" value="TonB-dependent receptor, beta-barrel domain"/>
    <property type="match status" value="1"/>
</dbReference>
<dbReference type="PANTHER" id="PTHR30442">
    <property type="entry name" value="IRON III DICITRATE TRANSPORT PROTEIN FECA"/>
    <property type="match status" value="1"/>
</dbReference>
<dbReference type="Gene3D" id="2.60.40.1120">
    <property type="entry name" value="Carboxypeptidase-like, regulatory domain"/>
    <property type="match status" value="1"/>
</dbReference>